<dbReference type="AlphaFoldDB" id="A0A940PE18"/>
<dbReference type="Pfam" id="PF03610">
    <property type="entry name" value="EIIA-man"/>
    <property type="match status" value="1"/>
</dbReference>
<accession>A0A940PE18</accession>
<comment type="subcellular location">
    <subcellularLocation>
        <location evidence="1">Cytoplasm</location>
    </subcellularLocation>
</comment>
<evidence type="ECO:0000313" key="9">
    <source>
        <dbReference type="EMBL" id="MBP1042258.1"/>
    </source>
</evidence>
<dbReference type="InterPro" id="IPR051471">
    <property type="entry name" value="Bacterial_PTS_sugar_comp"/>
</dbReference>
<evidence type="ECO:0000256" key="3">
    <source>
        <dbReference type="ARBA" id="ARBA00022490"/>
    </source>
</evidence>
<dbReference type="InterPro" id="IPR033887">
    <property type="entry name" value="PTS_IIA_man"/>
</dbReference>
<dbReference type="Gene3D" id="3.40.50.510">
    <property type="entry name" value="Phosphotransferase system, mannose-type IIA component"/>
    <property type="match status" value="1"/>
</dbReference>
<evidence type="ECO:0000256" key="4">
    <source>
        <dbReference type="ARBA" id="ARBA00022597"/>
    </source>
</evidence>
<dbReference type="GO" id="GO:0009401">
    <property type="term" value="P:phosphoenolpyruvate-dependent sugar phosphotransferase system"/>
    <property type="evidence" value="ECO:0007669"/>
    <property type="project" value="UniProtKB-KW"/>
</dbReference>
<dbReference type="RefSeq" id="WP_209529262.1">
    <property type="nucleotide sequence ID" value="NZ_JAEEGA010000009.1"/>
</dbReference>
<dbReference type="SUPFAM" id="SSF53062">
    <property type="entry name" value="PTS system fructose IIA component-like"/>
    <property type="match status" value="1"/>
</dbReference>
<dbReference type="PANTHER" id="PTHR33799">
    <property type="entry name" value="PTS PERMEASE-RELATED-RELATED"/>
    <property type="match status" value="1"/>
</dbReference>
<keyword evidence="4 9" id="KW-0762">Sugar transport</keyword>
<evidence type="ECO:0000256" key="5">
    <source>
        <dbReference type="ARBA" id="ARBA00022679"/>
    </source>
</evidence>
<evidence type="ECO:0000256" key="1">
    <source>
        <dbReference type="ARBA" id="ARBA00004496"/>
    </source>
</evidence>
<organism evidence="9 10">
    <name type="scientific">Vagococcus allomyrinae</name>
    <dbReference type="NCBI Taxonomy" id="2794353"/>
    <lineage>
        <taxon>Bacteria</taxon>
        <taxon>Bacillati</taxon>
        <taxon>Bacillota</taxon>
        <taxon>Bacilli</taxon>
        <taxon>Lactobacillales</taxon>
        <taxon>Enterococcaceae</taxon>
        <taxon>Vagococcus</taxon>
    </lineage>
</organism>
<keyword evidence="10" id="KW-1185">Reference proteome</keyword>
<proteinExistence type="predicted"/>
<protein>
    <submittedName>
        <fullName evidence="9">PTS sugar transporter subunit IIA</fullName>
    </submittedName>
</protein>
<dbReference type="Proteomes" id="UP000674938">
    <property type="component" value="Unassembled WGS sequence"/>
</dbReference>
<evidence type="ECO:0000256" key="2">
    <source>
        <dbReference type="ARBA" id="ARBA00022448"/>
    </source>
</evidence>
<sequence>MEIVLISHGELAKSMLESAQMIIGEQEKVVAFGLYPKDDINQLKEKLQQTFSQFEQGEEIVCLTDLFSGSPFNAAVSLMGDFPIYHMTGMNLALVLETLMTRAGGQSIEELRTKLPKQIPTMIVDVNKYLEQELTD</sequence>
<feature type="domain" description="PTS EIIA type-4" evidence="8">
    <location>
        <begin position="1"/>
        <end position="123"/>
    </location>
</feature>
<dbReference type="PANTHER" id="PTHR33799:SF1">
    <property type="entry name" value="PTS SYSTEM MANNOSE-SPECIFIC EIIAB COMPONENT-RELATED"/>
    <property type="match status" value="1"/>
</dbReference>
<evidence type="ECO:0000256" key="7">
    <source>
        <dbReference type="ARBA" id="ARBA00022777"/>
    </source>
</evidence>
<dbReference type="GO" id="GO:0016301">
    <property type="term" value="F:kinase activity"/>
    <property type="evidence" value="ECO:0007669"/>
    <property type="project" value="UniProtKB-KW"/>
</dbReference>
<dbReference type="InterPro" id="IPR036662">
    <property type="entry name" value="PTS_EIIA_man-typ_sf"/>
</dbReference>
<keyword evidence="7" id="KW-0418">Kinase</keyword>
<dbReference type="PROSITE" id="PS51096">
    <property type="entry name" value="PTS_EIIA_TYPE_4"/>
    <property type="match status" value="1"/>
</dbReference>
<gene>
    <name evidence="9" type="ORF">I6N95_14660</name>
</gene>
<keyword evidence="5" id="KW-0808">Transferase</keyword>
<keyword evidence="6" id="KW-0598">Phosphotransferase system</keyword>
<dbReference type="GO" id="GO:0005737">
    <property type="term" value="C:cytoplasm"/>
    <property type="evidence" value="ECO:0007669"/>
    <property type="project" value="UniProtKB-SubCell"/>
</dbReference>
<dbReference type="GO" id="GO:0016020">
    <property type="term" value="C:membrane"/>
    <property type="evidence" value="ECO:0007669"/>
    <property type="project" value="InterPro"/>
</dbReference>
<dbReference type="InterPro" id="IPR004701">
    <property type="entry name" value="PTS_EIIA_man-typ"/>
</dbReference>
<evidence type="ECO:0000256" key="6">
    <source>
        <dbReference type="ARBA" id="ARBA00022683"/>
    </source>
</evidence>
<keyword evidence="3" id="KW-0963">Cytoplasm</keyword>
<name>A0A940PE18_9ENTE</name>
<dbReference type="EMBL" id="JAEEGA010000009">
    <property type="protein sequence ID" value="MBP1042258.1"/>
    <property type="molecule type" value="Genomic_DNA"/>
</dbReference>
<dbReference type="CDD" id="cd00006">
    <property type="entry name" value="PTS_IIA_man"/>
    <property type="match status" value="1"/>
</dbReference>
<evidence type="ECO:0000259" key="8">
    <source>
        <dbReference type="PROSITE" id="PS51096"/>
    </source>
</evidence>
<reference evidence="9" key="1">
    <citation type="submission" date="2020-12" db="EMBL/GenBank/DDBJ databases">
        <title>Vagococcus allomyrinae sp. nov. and Enterococcus lavae sp. nov., isolated from the larvae of Allomyrina dichotoma.</title>
        <authorList>
            <person name="Lee S.D."/>
        </authorList>
    </citation>
    <scope>NUCLEOTIDE SEQUENCE</scope>
    <source>
        <strain evidence="9">BWB3-3</strain>
    </source>
</reference>
<keyword evidence="2" id="KW-0813">Transport</keyword>
<evidence type="ECO:0000313" key="10">
    <source>
        <dbReference type="Proteomes" id="UP000674938"/>
    </source>
</evidence>
<comment type="caution">
    <text evidence="9">The sequence shown here is derived from an EMBL/GenBank/DDBJ whole genome shotgun (WGS) entry which is preliminary data.</text>
</comment>